<evidence type="ECO:0000313" key="9">
    <source>
        <dbReference type="EMBL" id="RSD26979.1"/>
    </source>
</evidence>
<dbReference type="AlphaFoldDB" id="A0A427TRI1"/>
<dbReference type="RefSeq" id="WP_125479970.1">
    <property type="nucleotide sequence ID" value="NZ_RSFW01000013.1"/>
</dbReference>
<dbReference type="InterPro" id="IPR050445">
    <property type="entry name" value="Bact_polysacc_biosynth/exp"/>
</dbReference>
<feature type="transmembrane region" description="Helical" evidence="7">
    <location>
        <begin position="18"/>
        <end position="40"/>
    </location>
</feature>
<evidence type="ECO:0000256" key="6">
    <source>
        <dbReference type="ARBA" id="ARBA00023136"/>
    </source>
</evidence>
<reference evidence="10" key="1">
    <citation type="submission" date="2018-12" db="EMBL/GenBank/DDBJ databases">
        <title>Bacillus chawlae sp. nov., Bacillus glennii sp. nov., and Bacillus saganii sp. nov. Isolated from the Vehicle Assembly Building at Kennedy Space Center where the Viking Spacecraft were Assembled.</title>
        <authorList>
            <person name="Seuylemezian A."/>
            <person name="Vaishampayan P."/>
        </authorList>
    </citation>
    <scope>NUCLEOTIDE SEQUENCE [LARGE SCALE GENOMIC DNA]</scope>
    <source>
        <strain evidence="10">DSM 13966</strain>
    </source>
</reference>
<keyword evidence="6 7" id="KW-0472">Membrane</keyword>
<protein>
    <submittedName>
        <fullName evidence="9">Capsular biosynthesis protein</fullName>
    </submittedName>
</protein>
<dbReference type="InterPro" id="IPR003856">
    <property type="entry name" value="LPS_length_determ_N"/>
</dbReference>
<dbReference type="OrthoDB" id="2360475at2"/>
<accession>A0A427TRI1</accession>
<evidence type="ECO:0000313" key="10">
    <source>
        <dbReference type="Proteomes" id="UP000279911"/>
    </source>
</evidence>
<proteinExistence type="inferred from homology"/>
<evidence type="ECO:0000256" key="5">
    <source>
        <dbReference type="ARBA" id="ARBA00022989"/>
    </source>
</evidence>
<dbReference type="Proteomes" id="UP000279911">
    <property type="component" value="Unassembled WGS sequence"/>
</dbReference>
<gene>
    <name evidence="9" type="ORF">EJA10_10545</name>
</gene>
<evidence type="ECO:0000256" key="2">
    <source>
        <dbReference type="ARBA" id="ARBA00006683"/>
    </source>
</evidence>
<evidence type="ECO:0000256" key="4">
    <source>
        <dbReference type="ARBA" id="ARBA00022692"/>
    </source>
</evidence>
<feature type="domain" description="Polysaccharide chain length determinant N-terminal" evidence="8">
    <location>
        <begin position="5"/>
        <end position="94"/>
    </location>
</feature>
<organism evidence="9 10">
    <name type="scientific">Mesobacillus subterraneus</name>
    <dbReference type="NCBI Taxonomy" id="285983"/>
    <lineage>
        <taxon>Bacteria</taxon>
        <taxon>Bacillati</taxon>
        <taxon>Bacillota</taxon>
        <taxon>Bacilli</taxon>
        <taxon>Bacillales</taxon>
        <taxon>Bacillaceae</taxon>
        <taxon>Mesobacillus</taxon>
    </lineage>
</organism>
<feature type="transmembrane region" description="Helical" evidence="7">
    <location>
        <begin position="174"/>
        <end position="195"/>
    </location>
</feature>
<comment type="similarity">
    <text evidence="2">Belongs to the CpsC/CapA family.</text>
</comment>
<evidence type="ECO:0000256" key="7">
    <source>
        <dbReference type="SAM" id="Phobius"/>
    </source>
</evidence>
<keyword evidence="3" id="KW-1003">Cell membrane</keyword>
<dbReference type="EMBL" id="RSFW01000013">
    <property type="protein sequence ID" value="RSD26979.1"/>
    <property type="molecule type" value="Genomic_DNA"/>
</dbReference>
<evidence type="ECO:0000256" key="3">
    <source>
        <dbReference type="ARBA" id="ARBA00022475"/>
    </source>
</evidence>
<evidence type="ECO:0000256" key="1">
    <source>
        <dbReference type="ARBA" id="ARBA00004651"/>
    </source>
</evidence>
<keyword evidence="4 7" id="KW-0812">Transmembrane</keyword>
<dbReference type="Pfam" id="PF02706">
    <property type="entry name" value="Wzz"/>
    <property type="match status" value="1"/>
</dbReference>
<name>A0A427TRI1_9BACI</name>
<dbReference type="GO" id="GO:0005886">
    <property type="term" value="C:plasma membrane"/>
    <property type="evidence" value="ECO:0007669"/>
    <property type="project" value="UniProtKB-SubCell"/>
</dbReference>
<keyword evidence="5 7" id="KW-1133">Transmembrane helix</keyword>
<sequence length="249" mass="27510">MEEIISLRDLLGILRKRLILILSITFTTVCISAIVSFIFLTPVYQASTQILVNQSKNDQNGYNASDVQTNLQFINTYNVIIKSPAILNPVIDKLNLNMTSAQLNEKISVGSEKNSQVVNITVRDEKVENAVKIANTVAKVFKSEITDIMSVDNVSILSPATAIEGQSPIKPRPLINISIALIIGMMAGIGLALLLDYMDNTIKNEQDIERFLRLPVIGIIATIDNNQLDYRDSGRKTRTSRTRGDSVGF</sequence>
<dbReference type="GO" id="GO:0004713">
    <property type="term" value="F:protein tyrosine kinase activity"/>
    <property type="evidence" value="ECO:0007669"/>
    <property type="project" value="TreeGrafter"/>
</dbReference>
<dbReference type="PANTHER" id="PTHR32309">
    <property type="entry name" value="TYROSINE-PROTEIN KINASE"/>
    <property type="match status" value="1"/>
</dbReference>
<comment type="caution">
    <text evidence="9">The sequence shown here is derived from an EMBL/GenBank/DDBJ whole genome shotgun (WGS) entry which is preliminary data.</text>
</comment>
<dbReference type="PANTHER" id="PTHR32309:SF13">
    <property type="entry name" value="FERRIC ENTEROBACTIN TRANSPORT PROTEIN FEPE"/>
    <property type="match status" value="1"/>
</dbReference>
<comment type="subcellular location">
    <subcellularLocation>
        <location evidence="1">Cell membrane</location>
        <topology evidence="1">Multi-pass membrane protein</topology>
    </subcellularLocation>
</comment>
<evidence type="ECO:0000259" key="8">
    <source>
        <dbReference type="Pfam" id="PF02706"/>
    </source>
</evidence>